<dbReference type="Pfam" id="PF14659">
    <property type="entry name" value="Phage_int_SAM_3"/>
    <property type="match status" value="1"/>
</dbReference>
<dbReference type="InterPro" id="IPR011010">
    <property type="entry name" value="DNA_brk_join_enz"/>
</dbReference>
<keyword evidence="1" id="KW-0229">DNA integration</keyword>
<gene>
    <name evidence="7" type="ORF">HUE88_09570</name>
</gene>
<dbReference type="GO" id="GO:0006310">
    <property type="term" value="P:DNA recombination"/>
    <property type="evidence" value="ECO:0007669"/>
    <property type="project" value="UniProtKB-KW"/>
</dbReference>
<evidence type="ECO:0000259" key="6">
    <source>
        <dbReference type="PROSITE" id="PS51900"/>
    </source>
</evidence>
<dbReference type="InterPro" id="IPR004107">
    <property type="entry name" value="Integrase_SAM-like_N"/>
</dbReference>
<dbReference type="EMBL" id="CP054492">
    <property type="protein sequence ID" value="QOY51367.1"/>
    <property type="molecule type" value="Genomic_DNA"/>
</dbReference>
<dbReference type="Gene3D" id="1.10.443.10">
    <property type="entry name" value="Intergrase catalytic core"/>
    <property type="match status" value="1"/>
</dbReference>
<evidence type="ECO:0000259" key="5">
    <source>
        <dbReference type="PROSITE" id="PS51898"/>
    </source>
</evidence>
<dbReference type="PROSITE" id="PS51900">
    <property type="entry name" value="CB"/>
    <property type="match status" value="1"/>
</dbReference>
<feature type="domain" description="Core-binding (CB)" evidence="6">
    <location>
        <begin position="110"/>
        <end position="193"/>
    </location>
</feature>
<evidence type="ECO:0000256" key="4">
    <source>
        <dbReference type="PROSITE-ProRule" id="PRU01248"/>
    </source>
</evidence>
<evidence type="ECO:0000256" key="3">
    <source>
        <dbReference type="ARBA" id="ARBA00023172"/>
    </source>
</evidence>
<dbReference type="Proteomes" id="UP000593994">
    <property type="component" value="Chromosome"/>
</dbReference>
<evidence type="ECO:0000313" key="7">
    <source>
        <dbReference type="EMBL" id="QOY51367.1"/>
    </source>
</evidence>
<dbReference type="InterPro" id="IPR013762">
    <property type="entry name" value="Integrase-like_cat_sf"/>
</dbReference>
<keyword evidence="2 4" id="KW-0238">DNA-binding</keyword>
<dbReference type="InterPro" id="IPR010998">
    <property type="entry name" value="Integrase_recombinase_N"/>
</dbReference>
<reference evidence="7 8" key="1">
    <citation type="submission" date="2020-05" db="EMBL/GenBank/DDBJ databases">
        <title>Sulfurimonas marisnigri, sp. nov., and Sulfurimonas baltica, sp. nov., manganese oxide reducing chemolithoautotrophs of the class Epsilonproteobacteria isolated from the pelagic redoxclines of the Black and Baltic Seas and emended description of the genus Sulfurimonas.</title>
        <authorList>
            <person name="Henkel J.V."/>
            <person name="Laudan C."/>
            <person name="Werner J."/>
            <person name="Neu T."/>
            <person name="Plewe S."/>
            <person name="Sproer C."/>
            <person name="Bunk B."/>
            <person name="Schulz-Vogt H.N."/>
        </authorList>
    </citation>
    <scope>NUCLEOTIDE SEQUENCE [LARGE SCALE GENOMIC DNA]</scope>
    <source>
        <strain evidence="7 8">GD2</strain>
    </source>
</reference>
<dbReference type="Pfam" id="PF00589">
    <property type="entry name" value="Phage_integrase"/>
    <property type="match status" value="1"/>
</dbReference>
<dbReference type="RefSeq" id="WP_194368481.1">
    <property type="nucleotide sequence ID" value="NZ_CP054492.1"/>
</dbReference>
<accession>A0A7S7LU53</accession>
<dbReference type="Gene3D" id="1.10.150.130">
    <property type="match status" value="1"/>
</dbReference>
<dbReference type="KEGG" id="sbal:HUE88_09570"/>
<keyword evidence="8" id="KW-1185">Reference proteome</keyword>
<dbReference type="InterPro" id="IPR002104">
    <property type="entry name" value="Integrase_catalytic"/>
</dbReference>
<keyword evidence="3" id="KW-0233">DNA recombination</keyword>
<sequence length="421" mass="47597">MVLKPVKINLNNGTARGMYILLTKDEIRYTKDNETRPPNRAYKIEVAVEAMHSNKRCRGKSTFSIVVGTSISKAVSSLLGKKEKMKETLRLKGTLKVEKVVFEKIDTKDRKFKSLYNAWINNKKITTAENTVKAYNGSYTSFIEGSKLDKKSVDDFTVDDIQNLIHELINRGIKPKTISLLKIVIKNVLDINDVQLNWKKIVLPKIVAKEKFSGTDDEAKLIAKTLLEYKHPVARGVFSFLLSGRRIGETLLMEHKHIDYTKRLFTLPAENTKAHTEVKYQLTPLLINAIKSQKTTKGLIFGFKHESIMYHFKKAMGSIGVHNMVMHDLRSMVAVTALRNGANIYSVSKMLSHKNLSTTEGSYLGSGSEMAAEAQDTFTALLAAPDDVIDVEIEEDKFTVLRNLYPNASDEKIYKIIEMMK</sequence>
<dbReference type="InterPro" id="IPR044068">
    <property type="entry name" value="CB"/>
</dbReference>
<dbReference type="GO" id="GO:0003677">
    <property type="term" value="F:DNA binding"/>
    <property type="evidence" value="ECO:0007669"/>
    <property type="project" value="UniProtKB-UniRule"/>
</dbReference>
<name>A0A7S7LU53_9BACT</name>
<proteinExistence type="predicted"/>
<dbReference type="PROSITE" id="PS51898">
    <property type="entry name" value="TYR_RECOMBINASE"/>
    <property type="match status" value="1"/>
</dbReference>
<dbReference type="AlphaFoldDB" id="A0A7S7LU53"/>
<protein>
    <submittedName>
        <fullName evidence="7">Tyrosine-type recombinase/integrase</fullName>
    </submittedName>
</protein>
<dbReference type="GO" id="GO:0015074">
    <property type="term" value="P:DNA integration"/>
    <property type="evidence" value="ECO:0007669"/>
    <property type="project" value="UniProtKB-KW"/>
</dbReference>
<evidence type="ECO:0000256" key="2">
    <source>
        <dbReference type="ARBA" id="ARBA00023125"/>
    </source>
</evidence>
<dbReference type="SUPFAM" id="SSF56349">
    <property type="entry name" value="DNA breaking-rejoining enzymes"/>
    <property type="match status" value="1"/>
</dbReference>
<organism evidence="7 8">
    <name type="scientific">Candidatus Sulfurimonas baltica</name>
    <dbReference type="NCBI Taxonomy" id="2740404"/>
    <lineage>
        <taxon>Bacteria</taxon>
        <taxon>Pseudomonadati</taxon>
        <taxon>Campylobacterota</taxon>
        <taxon>Epsilonproteobacteria</taxon>
        <taxon>Campylobacterales</taxon>
        <taxon>Sulfurimonadaceae</taxon>
        <taxon>Sulfurimonas</taxon>
    </lineage>
</organism>
<feature type="domain" description="Tyr recombinase" evidence="5">
    <location>
        <begin position="209"/>
        <end position="376"/>
    </location>
</feature>
<evidence type="ECO:0000256" key="1">
    <source>
        <dbReference type="ARBA" id="ARBA00022908"/>
    </source>
</evidence>
<evidence type="ECO:0000313" key="8">
    <source>
        <dbReference type="Proteomes" id="UP000593994"/>
    </source>
</evidence>